<reference evidence="3 4" key="1">
    <citation type="submission" date="2016-10" db="EMBL/GenBank/DDBJ databases">
        <authorList>
            <person name="de Groot N.N."/>
        </authorList>
    </citation>
    <scope>NUCLEOTIDE SEQUENCE [LARGE SCALE GENOMIC DNA]</scope>
    <source>
        <strain evidence="3 4">CGMCC 1.7005</strain>
    </source>
</reference>
<dbReference type="Proteomes" id="UP000236454">
    <property type="component" value="Unassembled WGS sequence"/>
</dbReference>
<sequence>MLKKETQHIQEDLALYCRTNVQQDLPNVREDRLHHYRRLIFTIVNDALKGNYPIAYKQFSSKAWEEIVTEFLAEHAFQNNQLFKMPGEFIAFAEEKNYAEKYAIPYLIDLLKFEWVEVEVHTMADEDIPEVQQDSDLITDTLYFSPYLKLLTLNYPIHLLKRQEKLEEKATYLLIYRQENGTVQYMELAPLMFNIVENLIGSGQSVSTLLEEELNQLPEVQKQEILQGISASLMDLLHKGIILGTK</sequence>
<evidence type="ECO:0000259" key="1">
    <source>
        <dbReference type="Pfam" id="PF09836"/>
    </source>
</evidence>
<protein>
    <submittedName>
        <fullName evidence="3">Uncharacterized protein</fullName>
    </submittedName>
</protein>
<dbReference type="InterPro" id="IPR054098">
    <property type="entry name" value="NGO1945-like_C"/>
</dbReference>
<evidence type="ECO:0000313" key="4">
    <source>
        <dbReference type="Proteomes" id="UP000236454"/>
    </source>
</evidence>
<accession>A0A1I6XZ02</accession>
<dbReference type="Pfam" id="PF22106">
    <property type="entry name" value="NGO1945_C"/>
    <property type="match status" value="1"/>
</dbReference>
<dbReference type="InterPro" id="IPR044922">
    <property type="entry name" value="DUF2063_N_sf"/>
</dbReference>
<organism evidence="3 4">
    <name type="scientific">Lishizhenia tianjinensis</name>
    <dbReference type="NCBI Taxonomy" id="477690"/>
    <lineage>
        <taxon>Bacteria</taxon>
        <taxon>Pseudomonadati</taxon>
        <taxon>Bacteroidota</taxon>
        <taxon>Flavobacteriia</taxon>
        <taxon>Flavobacteriales</taxon>
        <taxon>Crocinitomicaceae</taxon>
        <taxon>Lishizhenia</taxon>
    </lineage>
</organism>
<dbReference type="Pfam" id="PF09836">
    <property type="entry name" value="DUF2063"/>
    <property type="match status" value="1"/>
</dbReference>
<name>A0A1I6XZ02_9FLAO</name>
<dbReference type="EMBL" id="FPAS01000001">
    <property type="protein sequence ID" value="SFT43550.1"/>
    <property type="molecule type" value="Genomic_DNA"/>
</dbReference>
<dbReference type="AlphaFoldDB" id="A0A1I6XZ02"/>
<dbReference type="Gene3D" id="3.90.930.50">
    <property type="match status" value="1"/>
</dbReference>
<dbReference type="STRING" id="477690.SAMN05216474_0552"/>
<gene>
    <name evidence="3" type="ORF">SAMN05216474_0552</name>
</gene>
<evidence type="ECO:0000313" key="3">
    <source>
        <dbReference type="EMBL" id="SFT43550.1"/>
    </source>
</evidence>
<evidence type="ECO:0000259" key="2">
    <source>
        <dbReference type="Pfam" id="PF22106"/>
    </source>
</evidence>
<proteinExistence type="predicted"/>
<keyword evidence="4" id="KW-1185">Reference proteome</keyword>
<feature type="domain" description="Putative DNA-binding" evidence="1">
    <location>
        <begin position="9"/>
        <end position="92"/>
    </location>
</feature>
<dbReference type="RefSeq" id="WP_090246067.1">
    <property type="nucleotide sequence ID" value="NZ_FPAS01000001.1"/>
</dbReference>
<dbReference type="InterPro" id="IPR018640">
    <property type="entry name" value="DUF2063"/>
</dbReference>
<feature type="domain" description="NGO1945-like C-terminal" evidence="2">
    <location>
        <begin position="145"/>
        <end position="236"/>
    </location>
</feature>
<dbReference type="Gene3D" id="1.10.150.690">
    <property type="entry name" value="DUF2063"/>
    <property type="match status" value="1"/>
</dbReference>
<dbReference type="OrthoDB" id="4146344at2"/>